<gene>
    <name evidence="1" type="ORF">E8E13_007899</name>
</gene>
<sequence>MTDSRCTRIITFEAEIRTGQDCGAQILLTNDGFVAKIYDPVYYHCFDGFYKKSVDPTATADHDYRNEANAYSAMMSSKVQGDIMPRYHGSWTFEITATIEGQQRSRDVRMILMDHISGIPMLDIEPEDLSCKARKNILYKVIEAKTDLRIAGLEHHDLEPRNIMVIPSSVYGSSSDDELSGIPNYETSTFENADLRVCIIDFARSCVYKLVGKQRIAAEYHNPLKNGSKRTWYADAYLLEHVATLSKEPAPQLWWNRPAKSEADVVSHSDMHLLHPVLGALESDEGFKGKIAKFQEFNIKPLRVDIALNYKCYGDSKTVLMIEFKKADLIDTCRFENALWQMSELDGSCMPLVDNHKRYLLAGETEEKLMKQAKAYARVARCLYIALCDYQSLILLKFSKDLSVVNVKVVDKNVTTFRRAMLGFLLTAIDDHDQVPAI</sequence>
<protein>
    <recommendedName>
        <fullName evidence="3">Protein kinase domain-containing protein</fullName>
    </recommendedName>
</protein>
<dbReference type="AlphaFoldDB" id="A0A9P4TJW0"/>
<evidence type="ECO:0000313" key="2">
    <source>
        <dbReference type="Proteomes" id="UP000801428"/>
    </source>
</evidence>
<evidence type="ECO:0008006" key="3">
    <source>
        <dbReference type="Google" id="ProtNLM"/>
    </source>
</evidence>
<evidence type="ECO:0000313" key="1">
    <source>
        <dbReference type="EMBL" id="KAF3007607.1"/>
    </source>
</evidence>
<comment type="caution">
    <text evidence="1">The sequence shown here is derived from an EMBL/GenBank/DDBJ whole genome shotgun (WGS) entry which is preliminary data.</text>
</comment>
<name>A0A9P4TJW0_CURKU</name>
<accession>A0A9P4TJW0</accession>
<proteinExistence type="predicted"/>
<dbReference type="EMBL" id="SWKU01000004">
    <property type="protein sequence ID" value="KAF3007607.1"/>
    <property type="molecule type" value="Genomic_DNA"/>
</dbReference>
<dbReference type="Proteomes" id="UP000801428">
    <property type="component" value="Unassembled WGS sequence"/>
</dbReference>
<keyword evidence="2" id="KW-1185">Reference proteome</keyword>
<reference evidence="1" key="1">
    <citation type="submission" date="2019-04" db="EMBL/GenBank/DDBJ databases">
        <title>Sequencing of skin fungus with MAO and IRED activity.</title>
        <authorList>
            <person name="Marsaioli A.J."/>
            <person name="Bonatto J.M.C."/>
            <person name="Reis Junior O."/>
        </authorList>
    </citation>
    <scope>NUCLEOTIDE SEQUENCE</scope>
    <source>
        <strain evidence="1">30M1</strain>
    </source>
</reference>
<dbReference type="OrthoDB" id="4267316at2759"/>
<dbReference type="SUPFAM" id="SSF56112">
    <property type="entry name" value="Protein kinase-like (PK-like)"/>
    <property type="match status" value="1"/>
</dbReference>
<dbReference type="InterPro" id="IPR011009">
    <property type="entry name" value="Kinase-like_dom_sf"/>
</dbReference>
<organism evidence="1 2">
    <name type="scientific">Curvularia kusanoi</name>
    <name type="common">Cochliobolus kusanoi</name>
    <dbReference type="NCBI Taxonomy" id="90978"/>
    <lineage>
        <taxon>Eukaryota</taxon>
        <taxon>Fungi</taxon>
        <taxon>Dikarya</taxon>
        <taxon>Ascomycota</taxon>
        <taxon>Pezizomycotina</taxon>
        <taxon>Dothideomycetes</taxon>
        <taxon>Pleosporomycetidae</taxon>
        <taxon>Pleosporales</taxon>
        <taxon>Pleosporineae</taxon>
        <taxon>Pleosporaceae</taxon>
        <taxon>Curvularia</taxon>
    </lineage>
</organism>